<evidence type="ECO:0000256" key="2">
    <source>
        <dbReference type="SAM" id="SignalP"/>
    </source>
</evidence>
<protein>
    <recommendedName>
        <fullName evidence="5">Formate dehydrogenase region TAT target</fullName>
    </recommendedName>
</protein>
<keyword evidence="4" id="KW-1185">Reference proteome</keyword>
<dbReference type="RefSeq" id="WP_092689339.1">
    <property type="nucleotide sequence ID" value="NZ_CBDDGO010000004.1"/>
</dbReference>
<dbReference type="EMBL" id="FOGU01000002">
    <property type="protein sequence ID" value="SER75133.1"/>
    <property type="molecule type" value="Genomic_DNA"/>
</dbReference>
<feature type="region of interest" description="Disordered" evidence="1">
    <location>
        <begin position="24"/>
        <end position="53"/>
    </location>
</feature>
<reference evidence="3 4" key="1">
    <citation type="submission" date="2016-10" db="EMBL/GenBank/DDBJ databases">
        <authorList>
            <person name="de Groot N.N."/>
        </authorList>
    </citation>
    <scope>NUCLEOTIDE SEQUENCE [LARGE SCALE GENOMIC DNA]</scope>
    <source>
        <strain evidence="3 4">DSM 23042</strain>
    </source>
</reference>
<proteinExistence type="predicted"/>
<gene>
    <name evidence="3" type="ORF">SAMN04490244_102412</name>
</gene>
<sequence length="64" mass="7134">MRSHKPDRRSVLTGLAVLPTAVAPMAQASSLPQPETKTTTGKPRHDPVLHETDHTRTYYRLARS</sequence>
<dbReference type="Proteomes" id="UP000198885">
    <property type="component" value="Unassembled WGS sequence"/>
</dbReference>
<dbReference type="AlphaFoldDB" id="A0A1H9RSM1"/>
<evidence type="ECO:0000313" key="3">
    <source>
        <dbReference type="EMBL" id="SER75133.1"/>
    </source>
</evidence>
<feature type="chain" id="PRO_5011634744" description="Formate dehydrogenase region TAT target" evidence="2">
    <location>
        <begin position="29"/>
        <end position="64"/>
    </location>
</feature>
<dbReference type="OrthoDB" id="7875004at2"/>
<keyword evidence="2" id="KW-0732">Signal</keyword>
<feature type="signal peptide" evidence="2">
    <location>
        <begin position="1"/>
        <end position="28"/>
    </location>
</feature>
<dbReference type="STRING" id="641238.SAMN04490244_102412"/>
<evidence type="ECO:0000256" key="1">
    <source>
        <dbReference type="SAM" id="MobiDB-lite"/>
    </source>
</evidence>
<organism evidence="3 4">
    <name type="scientific">Tranquillimonas rosea</name>
    <dbReference type="NCBI Taxonomy" id="641238"/>
    <lineage>
        <taxon>Bacteria</taxon>
        <taxon>Pseudomonadati</taxon>
        <taxon>Pseudomonadota</taxon>
        <taxon>Alphaproteobacteria</taxon>
        <taxon>Rhodobacterales</taxon>
        <taxon>Roseobacteraceae</taxon>
        <taxon>Tranquillimonas</taxon>
    </lineage>
</organism>
<evidence type="ECO:0000313" key="4">
    <source>
        <dbReference type="Proteomes" id="UP000198885"/>
    </source>
</evidence>
<evidence type="ECO:0008006" key="5">
    <source>
        <dbReference type="Google" id="ProtNLM"/>
    </source>
</evidence>
<feature type="compositionally biased region" description="Basic and acidic residues" evidence="1">
    <location>
        <begin position="43"/>
        <end position="53"/>
    </location>
</feature>
<feature type="compositionally biased region" description="Polar residues" evidence="1">
    <location>
        <begin position="27"/>
        <end position="41"/>
    </location>
</feature>
<name>A0A1H9RSM1_9RHOB</name>
<accession>A0A1H9RSM1</accession>